<dbReference type="Proteomes" id="UP000371977">
    <property type="component" value="Unassembled WGS sequence"/>
</dbReference>
<sequence length="91" mass="10355">MAFSEVEMLEVISEIMLVDPASETPKIKEDLKDVNQHQLTNLIIGLANSYHDNEIDVDLDKYKQTVLAIKDIKSDSDFDTLMDSFFAAYPE</sequence>
<dbReference type="EMBL" id="SDGZ01000025">
    <property type="protein sequence ID" value="TYC48015.1"/>
    <property type="molecule type" value="Genomic_DNA"/>
</dbReference>
<name>A0A6C2C401_9LACO</name>
<reference evidence="1 2" key="1">
    <citation type="submission" date="2019-01" db="EMBL/GenBank/DDBJ databases">
        <title>Weissella sp. nov., a novel lactic acid bacterium isolated from animal feces.</title>
        <authorList>
            <person name="Wang L.-T."/>
        </authorList>
    </citation>
    <scope>NUCLEOTIDE SEQUENCE [LARGE SCALE GENOMIC DNA]</scope>
    <source>
        <strain evidence="1 2">8H-2</strain>
    </source>
</reference>
<dbReference type="RefSeq" id="WP_148623700.1">
    <property type="nucleotide sequence ID" value="NZ_SDGZ01000025.1"/>
</dbReference>
<accession>A0A6C2C401</accession>
<evidence type="ECO:0000313" key="1">
    <source>
        <dbReference type="EMBL" id="TYC48015.1"/>
    </source>
</evidence>
<dbReference type="AlphaFoldDB" id="A0A6C2C401"/>
<keyword evidence="2" id="KW-1185">Reference proteome</keyword>
<organism evidence="1 2">
    <name type="scientific">Weissella muntiaci</name>
    <dbReference type="NCBI Taxonomy" id="2508881"/>
    <lineage>
        <taxon>Bacteria</taxon>
        <taxon>Bacillati</taxon>
        <taxon>Bacillota</taxon>
        <taxon>Bacilli</taxon>
        <taxon>Lactobacillales</taxon>
        <taxon>Lactobacillaceae</taxon>
        <taxon>Weissella</taxon>
    </lineage>
</organism>
<proteinExistence type="predicted"/>
<protein>
    <submittedName>
        <fullName evidence="1">Uncharacterized protein</fullName>
    </submittedName>
</protein>
<dbReference type="OrthoDB" id="2192641at2"/>
<comment type="caution">
    <text evidence="1">The sequence shown here is derived from an EMBL/GenBank/DDBJ whole genome shotgun (WGS) entry which is preliminary data.</text>
</comment>
<evidence type="ECO:0000313" key="2">
    <source>
        <dbReference type="Proteomes" id="UP000371977"/>
    </source>
</evidence>
<gene>
    <name evidence="1" type="ORF">ESZ50_10325</name>
</gene>